<dbReference type="OrthoDB" id="2687798at2759"/>
<feature type="compositionally biased region" description="Polar residues" evidence="1">
    <location>
        <begin position="257"/>
        <end position="266"/>
    </location>
</feature>
<feature type="region of interest" description="Disordered" evidence="1">
    <location>
        <begin position="1"/>
        <end position="115"/>
    </location>
</feature>
<dbReference type="EMBL" id="NHTK01006103">
    <property type="protein sequence ID" value="PPQ63944.1"/>
    <property type="molecule type" value="Genomic_DNA"/>
</dbReference>
<evidence type="ECO:0000313" key="3">
    <source>
        <dbReference type="EMBL" id="PPQ63944.1"/>
    </source>
</evidence>
<gene>
    <name evidence="3" type="ORF">CVT24_009119</name>
</gene>
<dbReference type="PANTHER" id="PTHR36223:SF1">
    <property type="entry name" value="TRANSCRIPTION ELONGATION FACTOR EAF N-TERMINAL DOMAIN-CONTAINING PROTEIN"/>
    <property type="match status" value="1"/>
</dbReference>
<dbReference type="Proteomes" id="UP000284842">
    <property type="component" value="Unassembled WGS sequence"/>
</dbReference>
<dbReference type="PANTHER" id="PTHR36223">
    <property type="entry name" value="BETA-LACTAMASE-TYPE TRANSPEPTIDASE FOLD DOMAIN CONTAINING PROTEIN"/>
    <property type="match status" value="1"/>
</dbReference>
<evidence type="ECO:0000256" key="1">
    <source>
        <dbReference type="SAM" id="MobiDB-lite"/>
    </source>
</evidence>
<dbReference type="AlphaFoldDB" id="A0A409VAM2"/>
<keyword evidence="4" id="KW-1185">Reference proteome</keyword>
<sequence length="612" mass="67735">MSSFTNRIMVAIRARSPSALSPSTNNSVEPSSSDQGDNSSRRSTSSTAVDTASPNASPTIRFAEATQPPRVPRRRTETVSHSTGSLPRHRSSYKSSTPSRPRAPSYVTVPTIPGQNHPLQYRHSIIMTVARQATRLGSSLKRPGTLLNARPITSSNIFAIAAASPAQIYPYNQTRGYVADHKPFKDGSLSQGHSIDPKNLHPEDTESQSVKGGLDARKKKDSKDASGSMDAATERGQGHERGGKGNPEGIGMVDQVGSATGSSQQFKGDKKKSKQQSTFQRFEIRWKDSVRSNNSMGRTYIDGIRCGVAKGINKRGYRQDPTTERDTACQDGVVTSSTQARELIFSDLSFTDEEEIIQVIDGAGTSQRETELGTIRLEVVYVQKGENTRLKIVPFEPYQKVNERSMKGMPMKHQTRLGGSVTRPFSPVFSVRVLGAPRIFTFKYRPRHVLQGMGIMRPPTPPQVIDLSMDSDDEMMQVDATFDAEEQHDEGLDKSRQYDQGDSCNMEMVCEFDERAMDVNENKSEALEDAINPVLKSEDLDDQNQVKNEIIDDFKVNSPLKAEPEDIKVNVKTETEDRVKVEIKVEDGSTLRVKKEEEVEVANSLLSTTDKQ</sequence>
<dbReference type="Pfam" id="PF25534">
    <property type="entry name" value="DUF7918"/>
    <property type="match status" value="1"/>
</dbReference>
<feature type="domain" description="DUF7918" evidence="2">
    <location>
        <begin position="291"/>
        <end position="456"/>
    </location>
</feature>
<proteinExistence type="predicted"/>
<feature type="compositionally biased region" description="Basic and acidic residues" evidence="1">
    <location>
        <begin position="214"/>
        <end position="224"/>
    </location>
</feature>
<comment type="caution">
    <text evidence="3">The sequence shown here is derived from an EMBL/GenBank/DDBJ whole genome shotgun (WGS) entry which is preliminary data.</text>
</comment>
<dbReference type="InterPro" id="IPR057678">
    <property type="entry name" value="DUF7918"/>
</dbReference>
<accession>A0A409VAM2</accession>
<organism evidence="3 4">
    <name type="scientific">Panaeolus cyanescens</name>
    <dbReference type="NCBI Taxonomy" id="181874"/>
    <lineage>
        <taxon>Eukaryota</taxon>
        <taxon>Fungi</taxon>
        <taxon>Dikarya</taxon>
        <taxon>Basidiomycota</taxon>
        <taxon>Agaricomycotina</taxon>
        <taxon>Agaricomycetes</taxon>
        <taxon>Agaricomycetidae</taxon>
        <taxon>Agaricales</taxon>
        <taxon>Agaricineae</taxon>
        <taxon>Galeropsidaceae</taxon>
        <taxon>Panaeolus</taxon>
    </lineage>
</organism>
<evidence type="ECO:0000313" key="4">
    <source>
        <dbReference type="Proteomes" id="UP000284842"/>
    </source>
</evidence>
<feature type="compositionally biased region" description="Basic and acidic residues" evidence="1">
    <location>
        <begin position="195"/>
        <end position="204"/>
    </location>
</feature>
<name>A0A409VAM2_9AGAR</name>
<evidence type="ECO:0000259" key="2">
    <source>
        <dbReference type="Pfam" id="PF25534"/>
    </source>
</evidence>
<dbReference type="InParanoid" id="A0A409VAM2"/>
<feature type="compositionally biased region" description="Basic and acidic residues" evidence="1">
    <location>
        <begin position="232"/>
        <end position="243"/>
    </location>
</feature>
<feature type="region of interest" description="Disordered" evidence="1">
    <location>
        <begin position="182"/>
        <end position="280"/>
    </location>
</feature>
<protein>
    <recommendedName>
        <fullName evidence="2">DUF7918 domain-containing protein</fullName>
    </recommendedName>
</protein>
<feature type="compositionally biased region" description="Polar residues" evidence="1">
    <location>
        <begin position="18"/>
        <end position="58"/>
    </location>
</feature>
<reference evidence="3 4" key="1">
    <citation type="journal article" date="2018" name="Evol. Lett.">
        <title>Horizontal gene cluster transfer increased hallucinogenic mushroom diversity.</title>
        <authorList>
            <person name="Reynolds H.T."/>
            <person name="Vijayakumar V."/>
            <person name="Gluck-Thaler E."/>
            <person name="Korotkin H.B."/>
            <person name="Matheny P.B."/>
            <person name="Slot J.C."/>
        </authorList>
    </citation>
    <scope>NUCLEOTIDE SEQUENCE [LARGE SCALE GENOMIC DNA]</scope>
    <source>
        <strain evidence="3 4">2629</strain>
    </source>
</reference>